<dbReference type="Proteomes" id="UP000007435">
    <property type="component" value="Chromosome"/>
</dbReference>
<proteinExistence type="predicted"/>
<dbReference type="HOGENOM" id="CLU_2954885_0_0_10"/>
<evidence type="ECO:0000256" key="1">
    <source>
        <dbReference type="SAM" id="MobiDB-lite"/>
    </source>
</evidence>
<keyword evidence="3" id="KW-1185">Reference proteome</keyword>
<evidence type="ECO:0000313" key="2">
    <source>
        <dbReference type="EMBL" id="ADQ16344.1"/>
    </source>
</evidence>
<dbReference type="RefSeq" id="WP_013407396.1">
    <property type="nucleotide sequence ID" value="NC_014655.1"/>
</dbReference>
<reference key="1">
    <citation type="submission" date="2010-11" db="EMBL/GenBank/DDBJ databases">
        <title>The complete genome of Leadbetterella byssophila DSM 17132.</title>
        <authorList>
            <consortium name="US DOE Joint Genome Institute (JGI-PGF)"/>
            <person name="Lucas S."/>
            <person name="Copeland A."/>
            <person name="Lapidus A."/>
            <person name="Glavina del Rio T."/>
            <person name="Dalin E."/>
            <person name="Tice H."/>
            <person name="Bruce D."/>
            <person name="Goodwin L."/>
            <person name="Pitluck S."/>
            <person name="Kyrpides N."/>
            <person name="Mavromatis K."/>
            <person name="Ivanova N."/>
            <person name="Teshima H."/>
            <person name="Brettin T."/>
            <person name="Detter J.C."/>
            <person name="Han C."/>
            <person name="Tapia R."/>
            <person name="Land M."/>
            <person name="Hauser L."/>
            <person name="Markowitz V."/>
            <person name="Cheng J.-F."/>
            <person name="Hugenholtz P."/>
            <person name="Woyke T."/>
            <person name="Wu D."/>
            <person name="Tindall B."/>
            <person name="Pomrenke H.G."/>
            <person name="Brambilla E."/>
            <person name="Klenk H.-P."/>
            <person name="Eisen J.A."/>
        </authorList>
    </citation>
    <scope>NUCLEOTIDE SEQUENCE [LARGE SCALE GENOMIC DNA]</scope>
    <source>
        <strain>DSM 17132</strain>
    </source>
</reference>
<dbReference type="KEGG" id="lby:Lbys_0581"/>
<evidence type="ECO:0000313" key="3">
    <source>
        <dbReference type="Proteomes" id="UP000007435"/>
    </source>
</evidence>
<sequence>MSIGRDPTGNQPSPSEGLYKGSSDQNEAELQMDYTKVLRIKTKLSFRWTIQRVFRSKRS</sequence>
<accession>E4RY16</accession>
<dbReference type="STRING" id="649349.Lbys_0581"/>
<protein>
    <submittedName>
        <fullName evidence="2">Uncharacterized protein</fullName>
    </submittedName>
</protein>
<organism evidence="2 3">
    <name type="scientific">Leadbetterella byssophila (strain DSM 17132 / JCM 16389 / KACC 11308 / NBRC 106382 / 4M15)</name>
    <dbReference type="NCBI Taxonomy" id="649349"/>
    <lineage>
        <taxon>Bacteria</taxon>
        <taxon>Pseudomonadati</taxon>
        <taxon>Bacteroidota</taxon>
        <taxon>Cytophagia</taxon>
        <taxon>Cytophagales</taxon>
        <taxon>Leadbetterellaceae</taxon>
        <taxon>Leadbetterella</taxon>
    </lineage>
</organism>
<dbReference type="AlphaFoldDB" id="E4RY16"/>
<gene>
    <name evidence="2" type="ordered locus">Lbys_0581</name>
</gene>
<reference evidence="2 3" key="2">
    <citation type="journal article" date="2011" name="Stand. Genomic Sci.">
        <title>Complete genome sequence of Leadbetterella byssophila type strain (4M15).</title>
        <authorList>
            <person name="Abt B."/>
            <person name="Teshima H."/>
            <person name="Lucas S."/>
            <person name="Lapidus A."/>
            <person name="Del Rio T.G."/>
            <person name="Nolan M."/>
            <person name="Tice H."/>
            <person name="Cheng J.F."/>
            <person name="Pitluck S."/>
            <person name="Liolios K."/>
            <person name="Pagani I."/>
            <person name="Ivanova N."/>
            <person name="Mavromatis K."/>
            <person name="Pati A."/>
            <person name="Tapia R."/>
            <person name="Han C."/>
            <person name="Goodwin L."/>
            <person name="Chen A."/>
            <person name="Palaniappan K."/>
            <person name="Land M."/>
            <person name="Hauser L."/>
            <person name="Chang Y.J."/>
            <person name="Jeffries C.D."/>
            <person name="Rohde M."/>
            <person name="Goker M."/>
            <person name="Tindall B.J."/>
            <person name="Detter J.C."/>
            <person name="Woyke T."/>
            <person name="Bristow J."/>
            <person name="Eisen J.A."/>
            <person name="Markowitz V."/>
            <person name="Hugenholtz P."/>
            <person name="Klenk H.P."/>
            <person name="Kyrpides N.C."/>
        </authorList>
    </citation>
    <scope>NUCLEOTIDE SEQUENCE [LARGE SCALE GENOMIC DNA]</scope>
    <source>
        <strain evidence="3">DSM 17132 / JCM 16389 / KACC 11308 / NBRC 106382 / 4M15</strain>
    </source>
</reference>
<name>E4RY16_LEAB4</name>
<feature type="region of interest" description="Disordered" evidence="1">
    <location>
        <begin position="1"/>
        <end position="26"/>
    </location>
</feature>
<dbReference type="EMBL" id="CP002305">
    <property type="protein sequence ID" value="ADQ16344.1"/>
    <property type="molecule type" value="Genomic_DNA"/>
</dbReference>